<comment type="caution">
    <text evidence="1">The sequence shown here is derived from an EMBL/GenBank/DDBJ whole genome shotgun (WGS) entry which is preliminary data.</text>
</comment>
<reference evidence="1" key="2">
    <citation type="journal article" date="2018" name="Appl. Environ. Microbiol.">
        <title>Genome Analysis of Fimbriiglobus ruber SP5(T), a Planctomycete with Confirmed Chitinolytic Capability.</title>
        <authorList>
            <person name="Ravin N.V."/>
            <person name="Rakitin A.L."/>
            <person name="Ivanova A.A."/>
            <person name="Beletsky A.V."/>
            <person name="Kulichevskaya I.S."/>
            <person name="Mardanov A.V."/>
            <person name="Dedysh S.N."/>
        </authorList>
    </citation>
    <scope>NUCLEOTIDE SEQUENCE</scope>
    <source>
        <strain evidence="1">SP5</strain>
    </source>
</reference>
<accession>A0A225DGM0</accession>
<dbReference type="EMBL" id="NIDE01000006">
    <property type="protein sequence ID" value="OWK41215.1"/>
    <property type="molecule type" value="Genomic_DNA"/>
</dbReference>
<evidence type="ECO:0000313" key="3">
    <source>
        <dbReference type="Proteomes" id="UP000214646"/>
    </source>
</evidence>
<sequence length="97" mass="10562">MSPEAGPVPARDVLFVSTPTLWPGWPFLPVVRRAADREEELGVVFDALGACGLTGYRATVFHGNLFALPPTVAALLALPREVYDAPEEVVHHGWRVD</sequence>
<keyword evidence="3" id="KW-1185">Reference proteome</keyword>
<evidence type="ECO:0000313" key="1">
    <source>
        <dbReference type="EMBL" id="OWK35237.1"/>
    </source>
</evidence>
<name>A0A225DGM0_9BACT</name>
<evidence type="ECO:0000313" key="2">
    <source>
        <dbReference type="EMBL" id="OWK41215.1"/>
    </source>
</evidence>
<gene>
    <name evidence="2" type="ORF">FRUB_04578</name>
    <name evidence="1" type="ORF">FRUB_09398</name>
</gene>
<protein>
    <submittedName>
        <fullName evidence="1">Uncharacterized protein</fullName>
    </submittedName>
</protein>
<proteinExistence type="predicted"/>
<dbReference type="OrthoDB" id="297733at2"/>
<dbReference type="EMBL" id="NIDE01000018">
    <property type="protein sequence ID" value="OWK35237.1"/>
    <property type="molecule type" value="Genomic_DNA"/>
</dbReference>
<dbReference type="AlphaFoldDB" id="A0A225DGM0"/>
<reference evidence="3" key="1">
    <citation type="submission" date="2017-06" db="EMBL/GenBank/DDBJ databases">
        <title>Genome analysis of Fimbriiglobus ruber SP5, the first member of the order Planctomycetales with confirmed chitinolytic capability.</title>
        <authorList>
            <person name="Ravin N.V."/>
            <person name="Rakitin A.L."/>
            <person name="Ivanova A.A."/>
            <person name="Beletsky A.V."/>
            <person name="Kulichevskaya I.S."/>
            <person name="Mardanov A.V."/>
            <person name="Dedysh S.N."/>
        </authorList>
    </citation>
    <scope>NUCLEOTIDE SEQUENCE [LARGE SCALE GENOMIC DNA]</scope>
    <source>
        <strain evidence="3">SP5</strain>
    </source>
</reference>
<dbReference type="RefSeq" id="WP_088255695.1">
    <property type="nucleotide sequence ID" value="NZ_NIDE01000006.1"/>
</dbReference>
<organism evidence="1 3">
    <name type="scientific">Fimbriiglobus ruber</name>
    <dbReference type="NCBI Taxonomy" id="1908690"/>
    <lineage>
        <taxon>Bacteria</taxon>
        <taxon>Pseudomonadati</taxon>
        <taxon>Planctomycetota</taxon>
        <taxon>Planctomycetia</taxon>
        <taxon>Gemmatales</taxon>
        <taxon>Gemmataceae</taxon>
        <taxon>Fimbriiglobus</taxon>
    </lineage>
</organism>
<dbReference type="Proteomes" id="UP000214646">
    <property type="component" value="Unassembled WGS sequence"/>
</dbReference>